<gene>
    <name evidence="1" type="ORF">H9746_02805</name>
</gene>
<comment type="caution">
    <text evidence="1">The sequence shown here is derived from an EMBL/GenBank/DDBJ whole genome shotgun (WGS) entry which is preliminary data.</text>
</comment>
<reference evidence="1" key="1">
    <citation type="journal article" date="2021" name="PeerJ">
        <title>Extensive microbial diversity within the chicken gut microbiome revealed by metagenomics and culture.</title>
        <authorList>
            <person name="Gilroy R."/>
            <person name="Ravi A."/>
            <person name="Getino M."/>
            <person name="Pursley I."/>
            <person name="Horton D.L."/>
            <person name="Alikhan N.F."/>
            <person name="Baker D."/>
            <person name="Gharbi K."/>
            <person name="Hall N."/>
            <person name="Watson M."/>
            <person name="Adriaenssens E.M."/>
            <person name="Foster-Nyarko E."/>
            <person name="Jarju S."/>
            <person name="Secka A."/>
            <person name="Antonio M."/>
            <person name="Oren A."/>
            <person name="Chaudhuri R.R."/>
            <person name="La Ragione R."/>
            <person name="Hildebrand F."/>
            <person name="Pallen M.J."/>
        </authorList>
    </citation>
    <scope>NUCLEOTIDE SEQUENCE</scope>
    <source>
        <strain evidence="1">CHK193-4272</strain>
    </source>
</reference>
<proteinExistence type="predicted"/>
<accession>A0A9D1PHY6</accession>
<dbReference type="EMBL" id="DXIE01000021">
    <property type="protein sequence ID" value="HIV61763.1"/>
    <property type="molecule type" value="Genomic_DNA"/>
</dbReference>
<protein>
    <submittedName>
        <fullName evidence="1">Uncharacterized protein</fullName>
    </submittedName>
</protein>
<dbReference type="Proteomes" id="UP000886808">
    <property type="component" value="Unassembled WGS sequence"/>
</dbReference>
<dbReference type="AlphaFoldDB" id="A0A9D1PHY6"/>
<evidence type="ECO:0000313" key="2">
    <source>
        <dbReference type="Proteomes" id="UP000886808"/>
    </source>
</evidence>
<evidence type="ECO:0000313" key="1">
    <source>
        <dbReference type="EMBL" id="HIV61763.1"/>
    </source>
</evidence>
<reference evidence="1" key="2">
    <citation type="submission" date="2021-04" db="EMBL/GenBank/DDBJ databases">
        <authorList>
            <person name="Gilroy R."/>
        </authorList>
    </citation>
    <scope>NUCLEOTIDE SEQUENCE</scope>
    <source>
        <strain evidence="1">CHK193-4272</strain>
    </source>
</reference>
<sequence length="132" mass="15264">MRFPVKFKNDIVGYVTVSENKNDIIIHSECNYTSNDILRLFAKTDEKTINLGVLEPKNNSMCLNKKLKKNILDNNTTYYLDDGTGKYIISSKPYETHFNAGKEHKFAYLLTACSLEKINNTWITYIKKAQNE</sequence>
<organism evidence="1 2">
    <name type="scientific">Candidatus Butyricicoccus avistercoris</name>
    <dbReference type="NCBI Taxonomy" id="2838518"/>
    <lineage>
        <taxon>Bacteria</taxon>
        <taxon>Bacillati</taxon>
        <taxon>Bacillota</taxon>
        <taxon>Clostridia</taxon>
        <taxon>Eubacteriales</taxon>
        <taxon>Butyricicoccaceae</taxon>
        <taxon>Butyricicoccus</taxon>
    </lineage>
</organism>
<name>A0A9D1PHY6_9FIRM</name>